<comment type="caution">
    <text evidence="1">The sequence shown here is derived from an EMBL/GenBank/DDBJ whole genome shotgun (WGS) entry which is preliminary data.</text>
</comment>
<dbReference type="Pfam" id="PF10387">
    <property type="entry name" value="DUF2442"/>
    <property type="match status" value="1"/>
</dbReference>
<gene>
    <name evidence="1" type="ORF">DLM46_13765</name>
</gene>
<protein>
    <submittedName>
        <fullName evidence="1">DUF2442 domain-containing protein</fullName>
    </submittedName>
</protein>
<evidence type="ECO:0000313" key="1">
    <source>
        <dbReference type="EMBL" id="RDK02017.1"/>
    </source>
</evidence>
<dbReference type="Gene3D" id="3.30.2020.40">
    <property type="entry name" value="Uncharacterised protein PF10387, DUF2442"/>
    <property type="match status" value="1"/>
</dbReference>
<dbReference type="AlphaFoldDB" id="A0A370N8U9"/>
<dbReference type="InterPro" id="IPR018841">
    <property type="entry name" value="DUF2442"/>
</dbReference>
<name>A0A370N8U9_9BURK</name>
<dbReference type="RefSeq" id="WP_115101319.1">
    <property type="nucleotide sequence ID" value="NZ_QHKS01000008.1"/>
</dbReference>
<proteinExistence type="predicted"/>
<evidence type="ECO:0000313" key="2">
    <source>
        <dbReference type="Proteomes" id="UP000254875"/>
    </source>
</evidence>
<accession>A0A370N8U9</accession>
<dbReference type="Proteomes" id="UP000254875">
    <property type="component" value="Unassembled WGS sequence"/>
</dbReference>
<organism evidence="1 2">
    <name type="scientific">Paraburkholderia lacunae</name>
    <dbReference type="NCBI Taxonomy" id="2211104"/>
    <lineage>
        <taxon>Bacteria</taxon>
        <taxon>Pseudomonadati</taxon>
        <taxon>Pseudomonadota</taxon>
        <taxon>Betaproteobacteria</taxon>
        <taxon>Burkholderiales</taxon>
        <taxon>Burkholderiaceae</taxon>
        <taxon>Paraburkholderia</taxon>
    </lineage>
</organism>
<dbReference type="OrthoDB" id="9807561at2"/>
<sequence>MDCGVVSVHFDSRHLFLDLADGRAVQFPLDRFPVLRAATTAERGHFAISLDRQQLYWPELDEEMNITALFQSSRDSTQH</sequence>
<reference evidence="2" key="1">
    <citation type="submission" date="2018-05" db="EMBL/GenBank/DDBJ databases">
        <authorList>
            <person name="Feng T."/>
        </authorList>
    </citation>
    <scope>NUCLEOTIDE SEQUENCE [LARGE SCALE GENOMIC DNA]</scope>
    <source>
        <strain evidence="2">S27</strain>
    </source>
</reference>
<keyword evidence="2" id="KW-1185">Reference proteome</keyword>
<dbReference type="EMBL" id="QHKS01000008">
    <property type="protein sequence ID" value="RDK02017.1"/>
    <property type="molecule type" value="Genomic_DNA"/>
</dbReference>